<keyword evidence="3" id="KW-1185">Reference proteome</keyword>
<dbReference type="AlphaFoldDB" id="A0A1X7LRC1"/>
<gene>
    <name evidence="2" type="ORF">SAMN06265784_108183</name>
</gene>
<accession>A0A1X7LRC1</accession>
<dbReference type="PROSITE" id="PS50914">
    <property type="entry name" value="BON"/>
    <property type="match status" value="1"/>
</dbReference>
<sequence length="212" mass="21482">MARGVAISIQVFSLAGSVYLLHHPNPYFFSMGALAGVLFKRAGNAAATSLYKTGGSQSQDLLESAPFFSDATKRHQLLEDGENVKTVNLLKALGIALCVATASSAYAQASDAMAPANNAAAPATNAKATRQADRKLGREVRRALARTPGFNVSNVFVRARGGAVTLTGSVPQGGQIQQAADVAKGVPGVTSVANRITLGVRSGGGGGNGGGG</sequence>
<dbReference type="InterPro" id="IPR007055">
    <property type="entry name" value="BON_dom"/>
</dbReference>
<dbReference type="STRING" id="1515439.SAMN06265784_108183"/>
<feature type="domain" description="BON" evidence="1">
    <location>
        <begin position="132"/>
        <end position="200"/>
    </location>
</feature>
<evidence type="ECO:0000259" key="1">
    <source>
        <dbReference type="PROSITE" id="PS50914"/>
    </source>
</evidence>
<dbReference type="Gene3D" id="3.30.1340.30">
    <property type="match status" value="1"/>
</dbReference>
<name>A0A1X7LRC1_9BURK</name>
<proteinExistence type="predicted"/>
<organism evidence="2 3">
    <name type="scientific">Paraburkholderia susongensis</name>
    <dbReference type="NCBI Taxonomy" id="1515439"/>
    <lineage>
        <taxon>Bacteria</taxon>
        <taxon>Pseudomonadati</taxon>
        <taxon>Pseudomonadota</taxon>
        <taxon>Betaproteobacteria</taxon>
        <taxon>Burkholderiales</taxon>
        <taxon>Burkholderiaceae</taxon>
        <taxon>Paraburkholderia</taxon>
    </lineage>
</organism>
<evidence type="ECO:0000313" key="3">
    <source>
        <dbReference type="Proteomes" id="UP000193228"/>
    </source>
</evidence>
<reference evidence="3" key="1">
    <citation type="submission" date="2017-04" db="EMBL/GenBank/DDBJ databases">
        <authorList>
            <person name="Varghese N."/>
            <person name="Submissions S."/>
        </authorList>
    </citation>
    <scope>NUCLEOTIDE SEQUENCE [LARGE SCALE GENOMIC DNA]</scope>
    <source>
        <strain evidence="3">LMG 29540</strain>
    </source>
</reference>
<dbReference type="Pfam" id="PF04972">
    <property type="entry name" value="BON"/>
    <property type="match status" value="1"/>
</dbReference>
<dbReference type="EMBL" id="FXAT01000008">
    <property type="protein sequence ID" value="SMG56456.1"/>
    <property type="molecule type" value="Genomic_DNA"/>
</dbReference>
<dbReference type="InterPro" id="IPR051686">
    <property type="entry name" value="Lipoprotein_DolP"/>
</dbReference>
<dbReference type="PANTHER" id="PTHR34606:SF15">
    <property type="entry name" value="BON DOMAIN-CONTAINING PROTEIN"/>
    <property type="match status" value="1"/>
</dbReference>
<evidence type="ECO:0000313" key="2">
    <source>
        <dbReference type="EMBL" id="SMG56456.1"/>
    </source>
</evidence>
<dbReference type="PANTHER" id="PTHR34606">
    <property type="entry name" value="BON DOMAIN-CONTAINING PROTEIN"/>
    <property type="match status" value="1"/>
</dbReference>
<protein>
    <submittedName>
        <fullName evidence="2">BON domain-containing protein</fullName>
    </submittedName>
</protein>
<dbReference type="Proteomes" id="UP000193228">
    <property type="component" value="Unassembled WGS sequence"/>
</dbReference>